<evidence type="ECO:0000313" key="2">
    <source>
        <dbReference type="Proteomes" id="UP000261023"/>
    </source>
</evidence>
<protein>
    <submittedName>
        <fullName evidence="1">Uncharacterized protein</fullName>
    </submittedName>
</protein>
<name>A0A3E3DCC7_9FIRM</name>
<dbReference type="EMBL" id="QTJW01000032">
    <property type="protein sequence ID" value="RGD66903.1"/>
    <property type="molecule type" value="Genomic_DNA"/>
</dbReference>
<dbReference type="AlphaFoldDB" id="A0A3E3DCC7"/>
<dbReference type="RefSeq" id="WP_025531089.1">
    <property type="nucleotide sequence ID" value="NZ_QTJW01000032.1"/>
</dbReference>
<sequence length="129" mass="15091">MFIIEKNSMELMLPITDEEIRQLYHENWQTLFLPVKSAHCLCARIDNFDFRTKLPVKVQVQEMNLLAWLLEQLAQRQRNIFREKIITSKMCPGEMINLALQLFPEAAGGKERKGAMPQYTGKNLYDLTC</sequence>
<evidence type="ECO:0000313" key="1">
    <source>
        <dbReference type="EMBL" id="RGD66903.1"/>
    </source>
</evidence>
<dbReference type="Proteomes" id="UP000261023">
    <property type="component" value="Unassembled WGS sequence"/>
</dbReference>
<gene>
    <name evidence="1" type="ORF">DWX31_29910</name>
</gene>
<accession>A0A3E3DCC7</accession>
<proteinExistence type="predicted"/>
<organism evidence="1 2">
    <name type="scientific">Hungatella hathewayi</name>
    <dbReference type="NCBI Taxonomy" id="154046"/>
    <lineage>
        <taxon>Bacteria</taxon>
        <taxon>Bacillati</taxon>
        <taxon>Bacillota</taxon>
        <taxon>Clostridia</taxon>
        <taxon>Lachnospirales</taxon>
        <taxon>Lachnospiraceae</taxon>
        <taxon>Hungatella</taxon>
    </lineage>
</organism>
<reference evidence="1 2" key="1">
    <citation type="submission" date="2018-08" db="EMBL/GenBank/DDBJ databases">
        <title>A genome reference for cultivated species of the human gut microbiota.</title>
        <authorList>
            <person name="Zou Y."/>
            <person name="Xue W."/>
            <person name="Luo G."/>
        </authorList>
    </citation>
    <scope>NUCLEOTIDE SEQUENCE [LARGE SCALE GENOMIC DNA]</scope>
    <source>
        <strain evidence="1 2">AF19-13AC</strain>
    </source>
</reference>
<comment type="caution">
    <text evidence="1">The sequence shown here is derived from an EMBL/GenBank/DDBJ whole genome shotgun (WGS) entry which is preliminary data.</text>
</comment>
<dbReference type="OrthoDB" id="10015722at2"/>